<dbReference type="InterPro" id="IPR011989">
    <property type="entry name" value="ARM-like"/>
</dbReference>
<keyword evidence="4" id="KW-0206">Cytoskeleton</keyword>
<dbReference type="PANTHER" id="PTHR21567:SF87">
    <property type="entry name" value="CRESCERIN-LIKE PROTEIN CHE-12"/>
    <property type="match status" value="1"/>
</dbReference>
<feature type="region of interest" description="Disordered" evidence="6">
    <location>
        <begin position="417"/>
        <end position="551"/>
    </location>
</feature>
<keyword evidence="9" id="KW-1185">Reference proteome</keyword>
<evidence type="ECO:0000256" key="4">
    <source>
        <dbReference type="ARBA" id="ARBA00023212"/>
    </source>
</evidence>
<dbReference type="Pfam" id="PF13513">
    <property type="entry name" value="HEAT_EZ"/>
    <property type="match status" value="1"/>
</dbReference>
<dbReference type="GeneID" id="17359046"/>
<dbReference type="GO" id="GO:0031110">
    <property type="term" value="P:regulation of microtubule polymerization or depolymerization"/>
    <property type="evidence" value="ECO:0007669"/>
    <property type="project" value="UniProtKB-ARBA"/>
</dbReference>
<protein>
    <recommendedName>
        <fullName evidence="7">TOG domain-containing protein</fullName>
    </recommendedName>
</protein>
<dbReference type="GO" id="GO:1902903">
    <property type="term" value="P:regulation of supramolecular fiber organization"/>
    <property type="evidence" value="ECO:0007669"/>
    <property type="project" value="UniProtKB-ARBA"/>
</dbReference>
<feature type="region of interest" description="Disordered" evidence="6">
    <location>
        <begin position="701"/>
        <end position="757"/>
    </location>
</feature>
<dbReference type="InterPro" id="IPR016024">
    <property type="entry name" value="ARM-type_fold"/>
</dbReference>
<evidence type="ECO:0000256" key="3">
    <source>
        <dbReference type="ARBA" id="ARBA00022737"/>
    </source>
</evidence>
<dbReference type="KEGG" id="cvr:CHLNCDRAFT_49595"/>
<dbReference type="SMART" id="SM01349">
    <property type="entry name" value="TOG"/>
    <property type="match status" value="3"/>
</dbReference>
<evidence type="ECO:0000313" key="8">
    <source>
        <dbReference type="EMBL" id="EFN59767.1"/>
    </source>
</evidence>
<dbReference type="EMBL" id="GL433835">
    <property type="protein sequence ID" value="EFN59767.1"/>
    <property type="molecule type" value="Genomic_DNA"/>
</dbReference>
<dbReference type="GO" id="GO:0005881">
    <property type="term" value="C:cytoplasmic microtubule"/>
    <property type="evidence" value="ECO:0007669"/>
    <property type="project" value="TreeGrafter"/>
</dbReference>
<feature type="region of interest" description="Disordered" evidence="6">
    <location>
        <begin position="250"/>
        <end position="289"/>
    </location>
</feature>
<feature type="compositionally biased region" description="Low complexity" evidence="6">
    <location>
        <begin position="1376"/>
        <end position="1408"/>
    </location>
</feature>
<feature type="repeat" description="HEAT" evidence="5">
    <location>
        <begin position="119"/>
        <end position="156"/>
    </location>
</feature>
<dbReference type="GO" id="GO:0000226">
    <property type="term" value="P:microtubule cytoskeleton organization"/>
    <property type="evidence" value="ECO:0007669"/>
    <property type="project" value="TreeGrafter"/>
</dbReference>
<feature type="compositionally biased region" description="Polar residues" evidence="6">
    <location>
        <begin position="419"/>
        <end position="437"/>
    </location>
</feature>
<accession>E1Z331</accession>
<evidence type="ECO:0000256" key="2">
    <source>
        <dbReference type="ARBA" id="ARBA00022490"/>
    </source>
</evidence>
<feature type="region of interest" description="Disordered" evidence="6">
    <location>
        <begin position="578"/>
        <end position="597"/>
    </location>
</feature>
<evidence type="ECO:0000259" key="7">
    <source>
        <dbReference type="SMART" id="SM01349"/>
    </source>
</evidence>
<dbReference type="GO" id="GO:0008017">
    <property type="term" value="F:microtubule binding"/>
    <property type="evidence" value="ECO:0007669"/>
    <property type="project" value="TreeGrafter"/>
</dbReference>
<feature type="compositionally biased region" description="Low complexity" evidence="6">
    <location>
        <begin position="539"/>
        <end position="551"/>
    </location>
</feature>
<comment type="subcellular location">
    <subcellularLocation>
        <location evidence="1">Cytoplasm</location>
        <location evidence="1">Cytoskeleton</location>
    </subcellularLocation>
</comment>
<feature type="domain" description="TOG" evidence="7">
    <location>
        <begin position="28"/>
        <end position="258"/>
    </location>
</feature>
<feature type="compositionally biased region" description="Low complexity" evidence="6">
    <location>
        <begin position="1317"/>
        <end position="1351"/>
    </location>
</feature>
<feature type="region of interest" description="Disordered" evidence="6">
    <location>
        <begin position="823"/>
        <end position="860"/>
    </location>
</feature>
<dbReference type="Proteomes" id="UP000008141">
    <property type="component" value="Unassembled WGS sequence"/>
</dbReference>
<gene>
    <name evidence="8" type="ORF">CHLNCDRAFT_49595</name>
</gene>
<keyword evidence="3" id="KW-0677">Repeat</keyword>
<dbReference type="InterPro" id="IPR021133">
    <property type="entry name" value="HEAT_type_2"/>
</dbReference>
<feature type="domain" description="TOG" evidence="7">
    <location>
        <begin position="1020"/>
        <end position="1274"/>
    </location>
</feature>
<dbReference type="PROSITE" id="PS50077">
    <property type="entry name" value="HEAT_REPEAT"/>
    <property type="match status" value="1"/>
</dbReference>
<evidence type="ECO:0000256" key="6">
    <source>
        <dbReference type="SAM" id="MobiDB-lite"/>
    </source>
</evidence>
<keyword evidence="2" id="KW-0963">Cytoplasm</keyword>
<dbReference type="PANTHER" id="PTHR21567">
    <property type="entry name" value="CLASP"/>
    <property type="match status" value="1"/>
</dbReference>
<feature type="compositionally biased region" description="Low complexity" evidence="6">
    <location>
        <begin position="735"/>
        <end position="749"/>
    </location>
</feature>
<dbReference type="Pfam" id="PF12348">
    <property type="entry name" value="CLASP_N"/>
    <property type="match status" value="1"/>
</dbReference>
<dbReference type="SUPFAM" id="SSF48371">
    <property type="entry name" value="ARM repeat"/>
    <property type="match status" value="2"/>
</dbReference>
<feature type="compositionally biased region" description="Low complexity" evidence="6">
    <location>
        <begin position="701"/>
        <end position="718"/>
    </location>
</feature>
<feature type="compositionally biased region" description="Low complexity" evidence="6">
    <location>
        <begin position="483"/>
        <end position="499"/>
    </location>
</feature>
<dbReference type="OMA" id="NWKSRAT"/>
<feature type="region of interest" description="Disordered" evidence="6">
    <location>
        <begin position="927"/>
        <end position="973"/>
    </location>
</feature>
<feature type="region of interest" description="Disordered" evidence="6">
    <location>
        <begin position="642"/>
        <end position="672"/>
    </location>
</feature>
<dbReference type="RefSeq" id="XP_005851869.1">
    <property type="nucleotide sequence ID" value="XM_005851807.1"/>
</dbReference>
<evidence type="ECO:0000256" key="5">
    <source>
        <dbReference type="PROSITE-ProRule" id="PRU00103"/>
    </source>
</evidence>
<organism evidence="9">
    <name type="scientific">Chlorella variabilis</name>
    <name type="common">Green alga</name>
    <dbReference type="NCBI Taxonomy" id="554065"/>
    <lineage>
        <taxon>Eukaryota</taxon>
        <taxon>Viridiplantae</taxon>
        <taxon>Chlorophyta</taxon>
        <taxon>core chlorophytes</taxon>
        <taxon>Trebouxiophyceae</taxon>
        <taxon>Chlorellales</taxon>
        <taxon>Chlorellaceae</taxon>
        <taxon>Chlorella clade</taxon>
        <taxon>Chlorella</taxon>
    </lineage>
</organism>
<dbReference type="InParanoid" id="E1Z331"/>
<evidence type="ECO:0000256" key="1">
    <source>
        <dbReference type="ARBA" id="ARBA00004245"/>
    </source>
</evidence>
<evidence type="ECO:0000313" key="9">
    <source>
        <dbReference type="Proteomes" id="UP000008141"/>
    </source>
</evidence>
<dbReference type="OrthoDB" id="515743at2759"/>
<feature type="region of interest" description="Disordered" evidence="6">
    <location>
        <begin position="992"/>
        <end position="1014"/>
    </location>
</feature>
<feature type="region of interest" description="Disordered" evidence="6">
    <location>
        <begin position="1293"/>
        <end position="1412"/>
    </location>
</feature>
<sequence length="1655" mass="165824">MAPGVEGASATATASRLADPAATALEFGWVPAEAVRSLLEDVGNFRARGAAIELLHATVLEVGGAVDAGAVRATLSAFLAFLLRLVGDHNFKIAASAMAVLEDLAARLGADLQPYLGSLMAPLIERLGDGVQMVRAAAARAVAGLALVLGPAPVLQALGGALVHQQWRVREEGVNAYIAALLTHAKERFDYPACVHALAAAADDDTPRVAAAALEAFALLHARLGALLQGLLTAVGAAEGVKRRVAERARATPQLGLPTLDAQGQVQHQAHARPPSAHRQRLSASAAAAQEPAAAGPLQLVGTAALPCSGALTGQQALPLGAGGASAFSSTELPVAPGAAPAAQPASGGEALEVQNVAVLPPYSPAAPGSLQQRGHLAAYSPAGAEVGGSSSRLSGGSYGYGAAAAGASDVEGSAASCASMSSQGPGACSTGRSSTVAAEEGGEPVERSEGSLLSWVRPARRPTQLQQSASASRRGRSITGTASAGLAAPDLSAAAPAGRDGVRSFKRPSKLTHASSASHRLQPATGPSLQPAAPAAPPAAGGAAATAAPGAGAAGAYNADLYASVRNWQQRVGGSGNFEEEAADSDGAGDGLAAGTVEGRAPSFSWQQLNAGVPDAGLGVEPRSDSLLQWRLPARAASSRTAAGSLAARPQPPLPPSTSPAAPAATPPLPRIGSAALRRTLSSFKKRIFGAEAPAADEAAVSKDAVQRQHQQQQQQHETGSPGWSIAAVREQHGAGAAPAVQQQQQPVDPMYTEESAWGGRPSLIAAAIPDSPSQQQQPDSPGSTADKLNRLKRLSERRRVSSAPITAQPQRQLLQDAGDGLQQPLLDGLGADGPMAAPPGAAAPEAGSSGAVGGAEGSPGARPCLQALKVRARTARIVGSPSATPAALGAAAGSSSGLYSMEAVEDVFGPDQPVCSPAAAWSPLKTAGSGGGSSPSKASGCRAAALSRSSTGSSTQWPDSPTGGSASPGRATWRRSSFLNAAWAAGSPKAGPAAAADGAAGGGAAFSPSADASPLAQPEAALRQSLGQMQQAAVSQVKELDWQAQYEALRTARRLARHHPGVVAPSLHALVALAAPVIDALRSTLSRMAIAIFQELAEGLGPALDAELEVFVPLLLKRAGQVSIAGRDNFLAVEADRAVAAVVEHAGEARVAATLLSCLAGTKSPDVRAKAAMHLDSCLQQHGARLLDSAAGGGAAAGALAPRLLRTAVGLLDEGRLEARTAGKRMLWELRRLLDGGTGGGDDFRRALARLDCKTDKVWDVLDAECMPAPAPIRQPSAALRIVAAAAGASPASPTAGAYSPARQSVPTSAGPQVAPAARASSSGSRPSAGSYGAPAAGATGAPPTTSSSIAWVSGSKWQPSARPGSQAGGGSSSGARASSGKTAGGAERQGSRPASGSAARPASGGTCDAVGGPLPVASLAGVDPDVQQQLEAARAQLDSRDWKERVAGVDGLQAAPQLPPEGQLWVACALAEPVLDANLKVQQQALAALNRVLAAAGEGLAPAAAALVPALCKCSDSSNPSVRQGAAEALDTALRSWDASSFMPPLMAALGSPAGAARSKEALLARLVVLAPQLWPTRPALVRKHALPALFALLTAERRPELRHMVQGALAALAHSMGPELVAAAASLPPQQQQVVADIVAQQRSSSSGAPR</sequence>
<dbReference type="InterPro" id="IPR024395">
    <property type="entry name" value="CLASP_N_dom"/>
</dbReference>
<proteinExistence type="predicted"/>
<dbReference type="eggNOG" id="KOG2933">
    <property type="taxonomic scope" value="Eukaryota"/>
</dbReference>
<feature type="compositionally biased region" description="Polar residues" evidence="6">
    <location>
        <begin position="949"/>
        <end position="967"/>
    </location>
</feature>
<feature type="domain" description="TOG" evidence="7">
    <location>
        <begin position="1421"/>
        <end position="1652"/>
    </location>
</feature>
<feature type="compositionally biased region" description="Low complexity" evidence="6">
    <location>
        <begin position="823"/>
        <end position="851"/>
    </location>
</feature>
<name>E1Z331_CHLVA</name>
<dbReference type="Gene3D" id="1.25.10.10">
    <property type="entry name" value="Leucine-rich Repeat Variant"/>
    <property type="match status" value="3"/>
</dbReference>
<feature type="compositionally biased region" description="Low complexity" evidence="6">
    <location>
        <begin position="1293"/>
        <end position="1304"/>
    </location>
</feature>
<dbReference type="InterPro" id="IPR034085">
    <property type="entry name" value="TOG"/>
</dbReference>
<reference evidence="8 9" key="1">
    <citation type="journal article" date="2010" name="Plant Cell">
        <title>The Chlorella variabilis NC64A genome reveals adaptation to photosymbiosis, coevolution with viruses, and cryptic sex.</title>
        <authorList>
            <person name="Blanc G."/>
            <person name="Duncan G."/>
            <person name="Agarkova I."/>
            <person name="Borodovsky M."/>
            <person name="Gurnon J."/>
            <person name="Kuo A."/>
            <person name="Lindquist E."/>
            <person name="Lucas S."/>
            <person name="Pangilinan J."/>
            <person name="Polle J."/>
            <person name="Salamov A."/>
            <person name="Terry A."/>
            <person name="Yamada T."/>
            <person name="Dunigan D.D."/>
            <person name="Grigoriev I.V."/>
            <person name="Claverie J.M."/>
            <person name="Van Etten J.L."/>
        </authorList>
    </citation>
    <scope>NUCLEOTIDE SEQUENCE [LARGE SCALE GENOMIC DNA]</scope>
    <source>
        <strain evidence="8 9">NC64A</strain>
    </source>
</reference>